<dbReference type="Proteomes" id="UP000240883">
    <property type="component" value="Unassembled WGS sequence"/>
</dbReference>
<dbReference type="PRINTS" id="PR00081">
    <property type="entry name" value="GDHRDH"/>
</dbReference>
<dbReference type="Gene3D" id="3.40.50.720">
    <property type="entry name" value="NAD(P)-binding Rossmann-like Domain"/>
    <property type="match status" value="1"/>
</dbReference>
<protein>
    <submittedName>
        <fullName evidence="3">NAD(P)-binding protein</fullName>
    </submittedName>
</protein>
<evidence type="ECO:0000256" key="1">
    <source>
        <dbReference type="ARBA" id="ARBA00006484"/>
    </source>
</evidence>
<dbReference type="InterPro" id="IPR002347">
    <property type="entry name" value="SDR_fam"/>
</dbReference>
<sequence length="297" mass="32339">MAAFDTFTISDGDLEGIKDQVVVITGASSGIGLATVKRLVQHGAKVYAADVNPLPEPLDQQIPFLKVDVTSWTDQLSLFKAAKEKYGHIDHVFANAGIKPTASLLEDDLDSNGDLLPPKLNTYNVNFLGCMYTTKLAIHYIKQNPNGGSIVLTGSGSSFTRFSPTDYTATKHGVLGMMRALYCTLHPNLPIRINAIAPSWTDTGIMPREFVAAIQDMFQSADVVARSVAVLMADKKRHGELIYSERGRFFDLENGENGFHKYTLRALGQEENPEETGMRRAMELAAKAAAVATGAKE</sequence>
<dbReference type="GO" id="GO:0016491">
    <property type="term" value="F:oxidoreductase activity"/>
    <property type="evidence" value="ECO:0007669"/>
    <property type="project" value="UniProtKB-KW"/>
</dbReference>
<dbReference type="PANTHER" id="PTHR43180:SF11">
    <property type="entry name" value="NAD(P)-BINDING PROTEIN"/>
    <property type="match status" value="1"/>
</dbReference>
<evidence type="ECO:0000313" key="3">
    <source>
        <dbReference type="EMBL" id="PSN71376.1"/>
    </source>
</evidence>
<accession>A0A2T2P1I7</accession>
<comment type="similarity">
    <text evidence="1">Belongs to the short-chain dehydrogenases/reductases (SDR) family.</text>
</comment>
<dbReference type="STRING" id="1448308.A0A2T2P1I7"/>
<dbReference type="PANTHER" id="PTHR43180">
    <property type="entry name" value="3-OXOACYL-(ACYL-CARRIER-PROTEIN) REDUCTASE (AFU_ORTHOLOGUE AFUA_6G11210)"/>
    <property type="match status" value="1"/>
</dbReference>
<keyword evidence="4" id="KW-1185">Reference proteome</keyword>
<reference evidence="3 4" key="1">
    <citation type="journal article" date="2018" name="Front. Microbiol.">
        <title>Genome-Wide Analysis of Corynespora cassiicola Leaf Fall Disease Putative Effectors.</title>
        <authorList>
            <person name="Lopez D."/>
            <person name="Ribeiro S."/>
            <person name="Label P."/>
            <person name="Fumanal B."/>
            <person name="Venisse J.S."/>
            <person name="Kohler A."/>
            <person name="de Oliveira R.R."/>
            <person name="Labutti K."/>
            <person name="Lipzen A."/>
            <person name="Lail K."/>
            <person name="Bauer D."/>
            <person name="Ohm R.A."/>
            <person name="Barry K.W."/>
            <person name="Spatafora J."/>
            <person name="Grigoriev I.V."/>
            <person name="Martin F.M."/>
            <person name="Pujade-Renaud V."/>
        </authorList>
    </citation>
    <scope>NUCLEOTIDE SEQUENCE [LARGE SCALE GENOMIC DNA]</scope>
    <source>
        <strain evidence="3 4">Philippines</strain>
    </source>
</reference>
<dbReference type="Pfam" id="PF00106">
    <property type="entry name" value="adh_short"/>
    <property type="match status" value="1"/>
</dbReference>
<evidence type="ECO:0000256" key="2">
    <source>
        <dbReference type="ARBA" id="ARBA00023002"/>
    </source>
</evidence>
<dbReference type="OrthoDB" id="37659at2759"/>
<dbReference type="EMBL" id="KZ678131">
    <property type="protein sequence ID" value="PSN71376.1"/>
    <property type="molecule type" value="Genomic_DNA"/>
</dbReference>
<dbReference type="AlphaFoldDB" id="A0A2T2P1I7"/>
<dbReference type="SUPFAM" id="SSF51735">
    <property type="entry name" value="NAD(P)-binding Rossmann-fold domains"/>
    <property type="match status" value="1"/>
</dbReference>
<name>A0A2T2P1I7_CORCC</name>
<dbReference type="InterPro" id="IPR036291">
    <property type="entry name" value="NAD(P)-bd_dom_sf"/>
</dbReference>
<evidence type="ECO:0000313" key="4">
    <source>
        <dbReference type="Proteomes" id="UP000240883"/>
    </source>
</evidence>
<keyword evidence="2" id="KW-0560">Oxidoreductase</keyword>
<organism evidence="3 4">
    <name type="scientific">Corynespora cassiicola Philippines</name>
    <dbReference type="NCBI Taxonomy" id="1448308"/>
    <lineage>
        <taxon>Eukaryota</taxon>
        <taxon>Fungi</taxon>
        <taxon>Dikarya</taxon>
        <taxon>Ascomycota</taxon>
        <taxon>Pezizomycotina</taxon>
        <taxon>Dothideomycetes</taxon>
        <taxon>Pleosporomycetidae</taxon>
        <taxon>Pleosporales</taxon>
        <taxon>Corynesporascaceae</taxon>
        <taxon>Corynespora</taxon>
    </lineage>
</organism>
<proteinExistence type="inferred from homology"/>
<gene>
    <name evidence="3" type="ORF">BS50DRAFT_487493</name>
</gene>